<evidence type="ECO:0000313" key="1">
    <source>
        <dbReference type="EMBL" id="HIU58126.1"/>
    </source>
</evidence>
<dbReference type="EMBL" id="DVNB01000102">
    <property type="protein sequence ID" value="HIU58126.1"/>
    <property type="molecule type" value="Genomic_DNA"/>
</dbReference>
<protein>
    <submittedName>
        <fullName evidence="1">DUF4363 family protein</fullName>
    </submittedName>
</protein>
<dbReference type="Pfam" id="PF14276">
    <property type="entry name" value="DUF4363"/>
    <property type="match status" value="1"/>
</dbReference>
<reference evidence="1" key="1">
    <citation type="submission" date="2020-10" db="EMBL/GenBank/DDBJ databases">
        <authorList>
            <person name="Gilroy R."/>
        </authorList>
    </citation>
    <scope>NUCLEOTIDE SEQUENCE</scope>
    <source>
        <strain evidence="1">USAMLcec3-3695</strain>
    </source>
</reference>
<accession>A0A9D1MD99</accession>
<organism evidence="1 2">
    <name type="scientific">Candidatus Ornithomonoglobus merdipullorum</name>
    <dbReference type="NCBI Taxonomy" id="2840895"/>
    <lineage>
        <taxon>Bacteria</taxon>
        <taxon>Bacillati</taxon>
        <taxon>Bacillota</taxon>
        <taxon>Clostridia</taxon>
        <taxon>Candidatus Ornithomonoglobus</taxon>
    </lineage>
</organism>
<sequence length="126" mass="13984">MRSLITALVIAALLGAASEIYMYRLEKASWELTAINGEISKAVSEEDYGAAKEAIDRLNARMDDAEMFFGAMGDHEEMDMINMNIAELRGYIDAERGGDAASKCLVLSYLFGHLPENSRLKLQNIF</sequence>
<dbReference type="Proteomes" id="UP000824109">
    <property type="component" value="Unassembled WGS sequence"/>
</dbReference>
<reference evidence="1" key="2">
    <citation type="journal article" date="2021" name="PeerJ">
        <title>Extensive microbial diversity within the chicken gut microbiome revealed by metagenomics and culture.</title>
        <authorList>
            <person name="Gilroy R."/>
            <person name="Ravi A."/>
            <person name="Getino M."/>
            <person name="Pursley I."/>
            <person name="Horton D.L."/>
            <person name="Alikhan N.F."/>
            <person name="Baker D."/>
            <person name="Gharbi K."/>
            <person name="Hall N."/>
            <person name="Watson M."/>
            <person name="Adriaenssens E.M."/>
            <person name="Foster-Nyarko E."/>
            <person name="Jarju S."/>
            <person name="Secka A."/>
            <person name="Antonio M."/>
            <person name="Oren A."/>
            <person name="Chaudhuri R.R."/>
            <person name="La Ragione R."/>
            <person name="Hildebrand F."/>
            <person name="Pallen M.J."/>
        </authorList>
    </citation>
    <scope>NUCLEOTIDE SEQUENCE</scope>
    <source>
        <strain evidence="1">USAMLcec3-3695</strain>
    </source>
</reference>
<gene>
    <name evidence="1" type="ORF">IAA61_10005</name>
</gene>
<dbReference type="InterPro" id="IPR025373">
    <property type="entry name" value="DUF4363"/>
</dbReference>
<proteinExistence type="predicted"/>
<name>A0A9D1MD99_9FIRM</name>
<evidence type="ECO:0000313" key="2">
    <source>
        <dbReference type="Proteomes" id="UP000824109"/>
    </source>
</evidence>
<dbReference type="AlphaFoldDB" id="A0A9D1MD99"/>
<comment type="caution">
    <text evidence="1">The sequence shown here is derived from an EMBL/GenBank/DDBJ whole genome shotgun (WGS) entry which is preliminary data.</text>
</comment>